<protein>
    <submittedName>
        <fullName evidence="6">Extracellular solute-binding protein</fullName>
    </submittedName>
</protein>
<evidence type="ECO:0000256" key="2">
    <source>
        <dbReference type="ARBA" id="ARBA00022729"/>
    </source>
</evidence>
<dbReference type="SUPFAM" id="SSF53850">
    <property type="entry name" value="Periplasmic binding protein-like II"/>
    <property type="match status" value="1"/>
</dbReference>
<dbReference type="EMBL" id="CP034791">
    <property type="protein sequence ID" value="AZT89490.1"/>
    <property type="molecule type" value="Genomic_DNA"/>
</dbReference>
<organism evidence="6 7">
    <name type="scientific">Caldicellulosiruptor changbaiensis</name>
    <dbReference type="NCBI Taxonomy" id="1222016"/>
    <lineage>
        <taxon>Bacteria</taxon>
        <taxon>Bacillati</taxon>
        <taxon>Bacillota</taxon>
        <taxon>Bacillota incertae sedis</taxon>
        <taxon>Caldicellulosiruptorales</taxon>
        <taxon>Caldicellulosiruptoraceae</taxon>
        <taxon>Caldicellulosiruptor</taxon>
    </lineage>
</organism>
<keyword evidence="1" id="KW-1003">Cell membrane</keyword>
<dbReference type="PANTHER" id="PTHR43649:SF33">
    <property type="entry name" value="POLYGALACTURONAN_RHAMNOGALACTURONAN-BINDING PROTEIN YTCQ"/>
    <property type="match status" value="1"/>
</dbReference>
<evidence type="ECO:0000256" key="1">
    <source>
        <dbReference type="ARBA" id="ARBA00022475"/>
    </source>
</evidence>
<dbReference type="KEGG" id="ccha:ELD05_01670"/>
<accession>A0A3T0D3X2</accession>
<dbReference type="Proteomes" id="UP000282930">
    <property type="component" value="Chromosome"/>
</dbReference>
<dbReference type="PANTHER" id="PTHR43649">
    <property type="entry name" value="ARABINOSE-BINDING PROTEIN-RELATED"/>
    <property type="match status" value="1"/>
</dbReference>
<keyword evidence="3" id="KW-0472">Membrane</keyword>
<keyword evidence="7" id="KW-1185">Reference proteome</keyword>
<dbReference type="Pfam" id="PF01547">
    <property type="entry name" value="SBP_bac_1"/>
    <property type="match status" value="1"/>
</dbReference>
<dbReference type="RefSeq" id="WP_127351112.1">
    <property type="nucleotide sequence ID" value="NZ_CP034791.1"/>
</dbReference>
<evidence type="ECO:0000256" key="5">
    <source>
        <dbReference type="ARBA" id="ARBA00023288"/>
    </source>
</evidence>
<dbReference type="InterPro" id="IPR050490">
    <property type="entry name" value="Bact_solute-bd_prot1"/>
</dbReference>
<proteinExistence type="predicted"/>
<reference evidence="6 7" key="1">
    <citation type="submission" date="2018-12" db="EMBL/GenBank/DDBJ databases">
        <title>Genome sequence from the cellulolytic species, Caldicellulosiruptor changbaiensis.</title>
        <authorList>
            <person name="Blumer-Schuette S.E."/>
            <person name="Mendoza C."/>
        </authorList>
    </citation>
    <scope>NUCLEOTIDE SEQUENCE [LARGE SCALE GENOMIC DNA]</scope>
    <source>
        <strain evidence="6 7">CBS-Z</strain>
    </source>
</reference>
<dbReference type="InterPro" id="IPR006059">
    <property type="entry name" value="SBP"/>
</dbReference>
<keyword evidence="5" id="KW-0449">Lipoprotein</keyword>
<keyword evidence="4" id="KW-0564">Palmitate</keyword>
<name>A0A3T0D3X2_9FIRM</name>
<evidence type="ECO:0000313" key="6">
    <source>
        <dbReference type="EMBL" id="AZT89490.1"/>
    </source>
</evidence>
<dbReference type="Gene3D" id="3.40.190.10">
    <property type="entry name" value="Periplasmic binding protein-like II"/>
    <property type="match status" value="2"/>
</dbReference>
<evidence type="ECO:0000256" key="4">
    <source>
        <dbReference type="ARBA" id="ARBA00023139"/>
    </source>
</evidence>
<evidence type="ECO:0000313" key="7">
    <source>
        <dbReference type="Proteomes" id="UP000282930"/>
    </source>
</evidence>
<dbReference type="AlphaFoldDB" id="A0A3T0D3X2"/>
<sequence length="531" mass="60496">MLRKGFLKVTVIYLLFSFFCLTIFNSAFLTPKAEAATKVTLTYWVPMGAEQALHYKSYNELPCYQILQKKTGIKIVFKHPPLSSSAANDQFNLMIASRQMTDIIEWGWNGYPGGPQKALLDKVIIPLNNYIPKYAPNLNNYLKKNPDIKKMVSTVDGDLYCFPSLKELPIDAYYGPQVRKDWLKKLNIDPPETVDEWYKMLKAFKLNDPNGNGQRDERPFSILRGASNPRAAFDYSSFLVGAWGIKTDFFQINGKVKYGPLEPQFKSFMSTLAKWWKEGLIDPDVLTMDRKVIEANVLSDKIGSWLGLIGGQMGTYLTVKKGTSFDLIGVPYPSLKKGEKVKIGQNEYPFTGRGAAISTNCKNIEAACKVLDWAYSKEGYLVMNFGVQGKSYVIKNGRPLYTDEIMNNPKLGPKEALGKYVPILGAFVQSREYSLQISFLLPQQKEASKNWSKVTNEIALPPITLFLTPEESNRLANILNTVNTFYDEMFLKMMTGKYNNYDSFVKTLKRMKIDEAIKIYQNAYNRYMQRK</sequence>
<keyword evidence="2" id="KW-0732">Signal</keyword>
<evidence type="ECO:0000256" key="3">
    <source>
        <dbReference type="ARBA" id="ARBA00023136"/>
    </source>
</evidence>
<gene>
    <name evidence="6" type="ORF">ELD05_01670</name>
</gene>